<dbReference type="Pfam" id="PF17746">
    <property type="entry name" value="SfsA_N"/>
    <property type="match status" value="1"/>
</dbReference>
<accession>A0A1B9F7X4</accession>
<comment type="similarity">
    <text evidence="1">Belongs to the SfsA family.</text>
</comment>
<dbReference type="PATRIC" id="fig|1156395.6.peg.506"/>
<dbReference type="GO" id="GO:0003677">
    <property type="term" value="F:DNA binding"/>
    <property type="evidence" value="ECO:0007669"/>
    <property type="project" value="InterPro"/>
</dbReference>
<evidence type="ECO:0000259" key="2">
    <source>
        <dbReference type="Pfam" id="PF03749"/>
    </source>
</evidence>
<dbReference type="CDD" id="cd22357">
    <property type="entry name" value="SfsA-like"/>
    <property type="match status" value="1"/>
</dbReference>
<dbReference type="InterPro" id="IPR041465">
    <property type="entry name" value="SfsA_N"/>
</dbReference>
<keyword evidence="5" id="KW-1185">Reference proteome</keyword>
<dbReference type="RefSeq" id="WP_067616057.1">
    <property type="nucleotide sequence ID" value="NZ_MAGO01000002.1"/>
</dbReference>
<dbReference type="Gene3D" id="2.40.50.580">
    <property type="match status" value="1"/>
</dbReference>
<evidence type="ECO:0000256" key="1">
    <source>
        <dbReference type="HAMAP-Rule" id="MF_00095"/>
    </source>
</evidence>
<sequence length="245" mass="27747">MNQGKGHRLLPFDRPLDQAIFKERPNRFLGIVDYNGNLVKCHIHDPGRLKELLYPGNKVLITPAKETKGRKTRFDLMFAQHKKHWILVNSSLHRPISQTILLDPKLSPFESLVSLVPEVKYGHGTRFDYMVQLKDGSSCMLEVKGCTLANGDGVALFPDAPTSRGRRHVEELNEIVSSGGKAAILFLVFRPDARAFSPNFKTDPDFSRALLECVKGGVWIFIKKICFQRGWFVYTEEIRLLGGIL</sequence>
<dbReference type="PANTHER" id="PTHR30545">
    <property type="entry name" value="SUGAR FERMENTATION STIMULATION PROTEIN A"/>
    <property type="match status" value="1"/>
</dbReference>
<reference evidence="4 5" key="1">
    <citation type="submission" date="2016-06" db="EMBL/GenBank/DDBJ databases">
        <title>Respiratory ammonification of nitrate coupled to the oxidation of elemental sulfur in deep-sea autotrophic thermophilic bacteria.</title>
        <authorList>
            <person name="Slobodkina G.B."/>
            <person name="Mardanov A.V."/>
            <person name="Ravin N.V."/>
            <person name="Frolova A.A."/>
            <person name="Viryasiv M.B."/>
            <person name="Chernyh N.A."/>
            <person name="Bonch-Osmolovskaya E.A."/>
            <person name="Slobodkin A.I."/>
        </authorList>
    </citation>
    <scope>NUCLEOTIDE SEQUENCE [LARGE SCALE GENOMIC DNA]</scope>
    <source>
        <strain evidence="4 5">S69</strain>
    </source>
</reference>
<dbReference type="Pfam" id="PF03749">
    <property type="entry name" value="SfsA"/>
    <property type="match status" value="1"/>
</dbReference>
<dbReference type="Gene3D" id="3.40.1350.60">
    <property type="match status" value="1"/>
</dbReference>
<dbReference type="AlphaFoldDB" id="A0A1B9F7X4"/>
<organism evidence="4 5">
    <name type="scientific">Dissulfuribacter thermophilus</name>
    <dbReference type="NCBI Taxonomy" id="1156395"/>
    <lineage>
        <taxon>Bacteria</taxon>
        <taxon>Pseudomonadati</taxon>
        <taxon>Thermodesulfobacteriota</taxon>
        <taxon>Dissulfuribacteria</taxon>
        <taxon>Dissulfuribacterales</taxon>
        <taxon>Dissulfuribacteraceae</taxon>
        <taxon>Dissulfuribacter</taxon>
    </lineage>
</organism>
<evidence type="ECO:0000259" key="3">
    <source>
        <dbReference type="Pfam" id="PF17746"/>
    </source>
</evidence>
<dbReference type="PANTHER" id="PTHR30545:SF2">
    <property type="entry name" value="SUGAR FERMENTATION STIMULATION PROTEIN A"/>
    <property type="match status" value="1"/>
</dbReference>
<protein>
    <recommendedName>
        <fullName evidence="1">Sugar fermentation stimulation protein homolog</fullName>
    </recommendedName>
</protein>
<feature type="domain" description="SfsA N-terminal OB" evidence="3">
    <location>
        <begin position="23"/>
        <end position="88"/>
    </location>
</feature>
<dbReference type="HAMAP" id="MF_00095">
    <property type="entry name" value="SfsA"/>
    <property type="match status" value="1"/>
</dbReference>
<name>A0A1B9F7X4_9BACT</name>
<dbReference type="STRING" id="1156395.DBT_0499"/>
<evidence type="ECO:0000313" key="4">
    <source>
        <dbReference type="EMBL" id="OCC16037.1"/>
    </source>
</evidence>
<evidence type="ECO:0000313" key="5">
    <source>
        <dbReference type="Proteomes" id="UP000093080"/>
    </source>
</evidence>
<gene>
    <name evidence="1" type="primary">sfsA</name>
    <name evidence="4" type="ORF">DBT_0499</name>
</gene>
<proteinExistence type="inferred from homology"/>
<dbReference type="Proteomes" id="UP000093080">
    <property type="component" value="Unassembled WGS sequence"/>
</dbReference>
<dbReference type="NCBIfam" id="TIGR00230">
    <property type="entry name" value="sfsA"/>
    <property type="match status" value="1"/>
</dbReference>
<dbReference type="EMBL" id="MAGO01000002">
    <property type="protein sequence ID" value="OCC16037.1"/>
    <property type="molecule type" value="Genomic_DNA"/>
</dbReference>
<dbReference type="InterPro" id="IPR040452">
    <property type="entry name" value="SfsA_C"/>
</dbReference>
<comment type="caution">
    <text evidence="4">The sequence shown here is derived from an EMBL/GenBank/DDBJ whole genome shotgun (WGS) entry which is preliminary data.</text>
</comment>
<feature type="domain" description="Sugar fermentation stimulation protein C-terminal" evidence="2">
    <location>
        <begin position="98"/>
        <end position="222"/>
    </location>
</feature>
<dbReference type="InterPro" id="IPR005224">
    <property type="entry name" value="SfsA"/>
</dbReference>